<evidence type="ECO:0000313" key="2">
    <source>
        <dbReference type="Proteomes" id="UP000033058"/>
    </source>
</evidence>
<reference evidence="1 2" key="1">
    <citation type="submission" date="2014-07" db="EMBL/GenBank/DDBJ databases">
        <title>Methanogenic archaea and the global carbon cycle.</title>
        <authorList>
            <person name="Henriksen J.R."/>
            <person name="Luke J."/>
            <person name="Reinhart S."/>
            <person name="Benedict M.N."/>
            <person name="Youngblut N.D."/>
            <person name="Metcalf M.E."/>
            <person name="Whitaker R.J."/>
            <person name="Metcalf W.W."/>
        </authorList>
    </citation>
    <scope>NUCLEOTIDE SEQUENCE [LARGE SCALE GENOMIC DNA]</scope>
    <source>
        <strain evidence="1 2">WWM610</strain>
    </source>
</reference>
<name>A0A0E3PYX2_METMZ</name>
<protein>
    <submittedName>
        <fullName evidence="1">Uncharacterized protein</fullName>
    </submittedName>
</protein>
<dbReference type="Proteomes" id="UP000033058">
    <property type="component" value="Chromosome"/>
</dbReference>
<gene>
    <name evidence="1" type="ORF">MSMAW_1874</name>
</gene>
<evidence type="ECO:0000313" key="1">
    <source>
        <dbReference type="EMBL" id="AKB40865.1"/>
    </source>
</evidence>
<sequence>MSFGKCCTPKQVGFWGFGQREEKCSIKEKAEIEHTYAALRIVAESQGKDITEPFKELYKECLYLQVLMNWQIFQPLTEEEKAKEDKRMKESEEFWKSELEDSDFDFEIEEDEEHYQRIWRFVEIMSSDYENITEGMKKEAVRLFPEVFESLGNFGEYVTCDSEEGAV</sequence>
<accession>A0A0E3PYX2</accession>
<dbReference type="HOGENOM" id="CLU_1754722_0_0_2"/>
<dbReference type="RefSeq" id="WP_048052939.1">
    <property type="nucleotide sequence ID" value="NZ_CP009509.1"/>
</dbReference>
<dbReference type="AlphaFoldDB" id="A0A0E3PYX2"/>
<proteinExistence type="predicted"/>
<dbReference type="GeneID" id="24851591"/>
<dbReference type="PATRIC" id="fig|1434117.4.peg.2388"/>
<dbReference type="EMBL" id="CP009509">
    <property type="protein sequence ID" value="AKB40865.1"/>
    <property type="molecule type" value="Genomic_DNA"/>
</dbReference>
<organism evidence="1 2">
    <name type="scientific">Methanosarcina mazei WWM610</name>
    <dbReference type="NCBI Taxonomy" id="1434117"/>
    <lineage>
        <taxon>Archaea</taxon>
        <taxon>Methanobacteriati</taxon>
        <taxon>Methanobacteriota</taxon>
        <taxon>Stenosarchaea group</taxon>
        <taxon>Methanomicrobia</taxon>
        <taxon>Methanosarcinales</taxon>
        <taxon>Methanosarcinaceae</taxon>
        <taxon>Methanosarcina</taxon>
    </lineage>
</organism>